<dbReference type="Proteomes" id="UP000198756">
    <property type="component" value="Unassembled WGS sequence"/>
</dbReference>
<sequence>MPGVVCLSRLDIQTNFLLAERFDRSSIGNLKTRPDLMPLPLSDGRQLKAILGFPEHISGRKEPKLVWDTGPFYCQIRDDLVIFQLHWPKRNQMTAKTTMVLMQPPPSFLAP</sequence>
<organism evidence="1 2">
    <name type="scientific">Algoriphagus alkaliphilus</name>
    <dbReference type="NCBI Taxonomy" id="279824"/>
    <lineage>
        <taxon>Bacteria</taxon>
        <taxon>Pseudomonadati</taxon>
        <taxon>Bacteroidota</taxon>
        <taxon>Cytophagia</taxon>
        <taxon>Cytophagales</taxon>
        <taxon>Cyclobacteriaceae</taxon>
        <taxon>Algoriphagus</taxon>
    </lineage>
</organism>
<name>A0A1G5XEP5_9BACT</name>
<accession>A0A1G5XEP5</accession>
<reference evidence="2" key="1">
    <citation type="submission" date="2016-10" db="EMBL/GenBank/DDBJ databases">
        <authorList>
            <person name="Varghese N."/>
            <person name="Submissions S."/>
        </authorList>
    </citation>
    <scope>NUCLEOTIDE SEQUENCE [LARGE SCALE GENOMIC DNA]</scope>
    <source>
        <strain evidence="2">DSM 22703</strain>
    </source>
</reference>
<keyword evidence="2" id="KW-1185">Reference proteome</keyword>
<dbReference type="AlphaFoldDB" id="A0A1G5XEP5"/>
<proteinExistence type="predicted"/>
<evidence type="ECO:0000313" key="1">
    <source>
        <dbReference type="EMBL" id="SDA68913.1"/>
    </source>
</evidence>
<gene>
    <name evidence="1" type="ORF">SAMN03080617_01718</name>
</gene>
<evidence type="ECO:0000313" key="2">
    <source>
        <dbReference type="Proteomes" id="UP000198756"/>
    </source>
</evidence>
<protein>
    <submittedName>
        <fullName evidence="1">Uncharacterized protein</fullName>
    </submittedName>
</protein>
<dbReference type="EMBL" id="FMXE01000010">
    <property type="protein sequence ID" value="SDA68913.1"/>
    <property type="molecule type" value="Genomic_DNA"/>
</dbReference>